<evidence type="ECO:0000256" key="13">
    <source>
        <dbReference type="RuleBase" id="RU362091"/>
    </source>
</evidence>
<dbReference type="GO" id="GO:0005307">
    <property type="term" value="F:choline:sodium symporter activity"/>
    <property type="evidence" value="ECO:0007669"/>
    <property type="project" value="TreeGrafter"/>
</dbReference>
<keyword evidence="9" id="KW-0406">Ion transport</keyword>
<keyword evidence="7 15" id="KW-1133">Transmembrane helix</keyword>
<dbReference type="EMBL" id="JAGTTL010000055">
    <property type="protein sequence ID" value="KAK6291153.1"/>
    <property type="molecule type" value="Genomic_DNA"/>
</dbReference>
<evidence type="ECO:0000256" key="7">
    <source>
        <dbReference type="ARBA" id="ARBA00022989"/>
    </source>
</evidence>
<evidence type="ECO:0000256" key="2">
    <source>
        <dbReference type="ARBA" id="ARBA00006434"/>
    </source>
</evidence>
<dbReference type="PANTHER" id="PTHR45897">
    <property type="entry name" value="HIGH-AFFINITY CHOLINE TRANSPORTER 1"/>
    <property type="match status" value="1"/>
</dbReference>
<feature type="transmembrane region" description="Helical" evidence="15">
    <location>
        <begin position="6"/>
        <end position="27"/>
    </location>
</feature>
<keyword evidence="17" id="KW-1185">Reference proteome</keyword>
<evidence type="ECO:0000256" key="10">
    <source>
        <dbReference type="ARBA" id="ARBA00023136"/>
    </source>
</evidence>
<dbReference type="Pfam" id="PF00474">
    <property type="entry name" value="SSF"/>
    <property type="match status" value="1"/>
</dbReference>
<keyword evidence="5" id="KW-0769">Symport</keyword>
<evidence type="ECO:0000313" key="16">
    <source>
        <dbReference type="EMBL" id="KAK6291153.1"/>
    </source>
</evidence>
<evidence type="ECO:0000256" key="1">
    <source>
        <dbReference type="ARBA" id="ARBA00004141"/>
    </source>
</evidence>
<dbReference type="Proteomes" id="UP001356427">
    <property type="component" value="Unassembled WGS sequence"/>
</dbReference>
<feature type="transmembrane region" description="Helical" evidence="15">
    <location>
        <begin position="438"/>
        <end position="467"/>
    </location>
</feature>
<organism evidence="16 17">
    <name type="scientific">Coregonus suidteri</name>
    <dbReference type="NCBI Taxonomy" id="861788"/>
    <lineage>
        <taxon>Eukaryota</taxon>
        <taxon>Metazoa</taxon>
        <taxon>Chordata</taxon>
        <taxon>Craniata</taxon>
        <taxon>Vertebrata</taxon>
        <taxon>Euteleostomi</taxon>
        <taxon>Actinopterygii</taxon>
        <taxon>Neopterygii</taxon>
        <taxon>Teleostei</taxon>
        <taxon>Protacanthopterygii</taxon>
        <taxon>Salmoniformes</taxon>
        <taxon>Salmonidae</taxon>
        <taxon>Coregoninae</taxon>
        <taxon>Coregonus</taxon>
    </lineage>
</organism>
<gene>
    <name evidence="16" type="ORF">J4Q44_G00384490</name>
</gene>
<comment type="similarity">
    <text evidence="2 13">Belongs to the sodium:solute symporter (SSF) (TC 2.A.21) family.</text>
</comment>
<dbReference type="GO" id="GO:0005886">
    <property type="term" value="C:plasma membrane"/>
    <property type="evidence" value="ECO:0007669"/>
    <property type="project" value="TreeGrafter"/>
</dbReference>
<keyword evidence="3" id="KW-0813">Transport</keyword>
<feature type="transmembrane region" description="Helical" evidence="15">
    <location>
        <begin position="86"/>
        <end position="107"/>
    </location>
</feature>
<feature type="transmembrane region" description="Helical" evidence="15">
    <location>
        <begin position="248"/>
        <end position="266"/>
    </location>
</feature>
<evidence type="ECO:0000256" key="6">
    <source>
        <dbReference type="ARBA" id="ARBA00022979"/>
    </source>
</evidence>
<keyword evidence="11" id="KW-0325">Glycoprotein</keyword>
<feature type="transmembrane region" description="Helical" evidence="15">
    <location>
        <begin position="487"/>
        <end position="508"/>
    </location>
</feature>
<feature type="transmembrane region" description="Helical" evidence="15">
    <location>
        <begin position="53"/>
        <end position="74"/>
    </location>
</feature>
<dbReference type="GO" id="GO:0008292">
    <property type="term" value="P:acetylcholine biosynthetic process"/>
    <property type="evidence" value="ECO:0007669"/>
    <property type="project" value="TreeGrafter"/>
</dbReference>
<evidence type="ECO:0000256" key="12">
    <source>
        <dbReference type="ARBA" id="ARBA00023201"/>
    </source>
</evidence>
<feature type="transmembrane region" description="Helical" evidence="15">
    <location>
        <begin position="407"/>
        <end position="431"/>
    </location>
</feature>
<dbReference type="InterPro" id="IPR038377">
    <property type="entry name" value="Na/Glc_symporter_sf"/>
</dbReference>
<dbReference type="AlphaFoldDB" id="A0AAN8QCE0"/>
<reference evidence="16 17" key="1">
    <citation type="submission" date="2021-04" db="EMBL/GenBank/DDBJ databases">
        <authorList>
            <person name="De Guttry C."/>
            <person name="Zahm M."/>
            <person name="Klopp C."/>
            <person name="Cabau C."/>
            <person name="Louis A."/>
            <person name="Berthelot C."/>
            <person name="Parey E."/>
            <person name="Roest Crollius H."/>
            <person name="Montfort J."/>
            <person name="Robinson-Rechavi M."/>
            <person name="Bucao C."/>
            <person name="Bouchez O."/>
            <person name="Gislard M."/>
            <person name="Lluch J."/>
            <person name="Milhes M."/>
            <person name="Lampietro C."/>
            <person name="Lopez Roques C."/>
            <person name="Donnadieu C."/>
            <person name="Braasch I."/>
            <person name="Desvignes T."/>
            <person name="Postlethwait J."/>
            <person name="Bobe J."/>
            <person name="Wedekind C."/>
            <person name="Guiguen Y."/>
        </authorList>
    </citation>
    <scope>NUCLEOTIDE SEQUENCE [LARGE SCALE GENOMIC DNA]</scope>
    <source>
        <strain evidence="16">Cs_M1</strain>
        <tissue evidence="16">Blood</tissue>
    </source>
</reference>
<keyword evidence="8" id="KW-0915">Sodium</keyword>
<feature type="transmembrane region" description="Helical" evidence="15">
    <location>
        <begin position="128"/>
        <end position="161"/>
    </location>
</feature>
<evidence type="ECO:0000256" key="15">
    <source>
        <dbReference type="SAM" id="Phobius"/>
    </source>
</evidence>
<keyword evidence="10 15" id="KW-0472">Membrane</keyword>
<keyword evidence="6" id="KW-0530">Neurotransmitter biosynthesis</keyword>
<dbReference type="CDD" id="cd11474">
    <property type="entry name" value="SLC5sbd_CHT"/>
    <property type="match status" value="1"/>
</dbReference>
<feature type="transmembrane region" description="Helical" evidence="15">
    <location>
        <begin position="167"/>
        <end position="186"/>
    </location>
</feature>
<dbReference type="InterPro" id="IPR052244">
    <property type="entry name" value="Choline_transporter"/>
</dbReference>
<dbReference type="Gene3D" id="1.20.1730.10">
    <property type="entry name" value="Sodium/glucose cotransporter"/>
    <property type="match status" value="1"/>
</dbReference>
<evidence type="ECO:0000256" key="11">
    <source>
        <dbReference type="ARBA" id="ARBA00023180"/>
    </source>
</evidence>
<comment type="caution">
    <text evidence="16">The sequence shown here is derived from an EMBL/GenBank/DDBJ whole genome shotgun (WGS) entry which is preliminary data.</text>
</comment>
<comment type="subcellular location">
    <subcellularLocation>
        <location evidence="1">Membrane</location>
        <topology evidence="1">Multi-pass membrane protein</topology>
    </subcellularLocation>
</comment>
<sequence length="571" mass="61717">MEMALNWPGLLSIGGFYLIVLATGVWASRKSKREERKCTGNLSEVAMVGGRNLNIWISIFTTTATWVGGGFILGNAEVVYDPKRGLAWAIGPIGFSLSLIVGALFFVKPVREKNYVTIMDPFQEKYGNTLTAILFVPSLLADIFWIACVLAALGGTVSVIMDIPSPLAVALSAAVAVLYTLLGGLYSVAYTDVIQLIFMFLSLWFCVPFILMSPASADITVTAVTKLYQEPWTGRLKLADAGRWLDDLLLVTLGGICYQAFYQRVLATATVAQAQFTCYAASVFCFILAIPPLLIGAVAASTDWNQTSFGLPTPYEQGKAGMILPISLHHLCPPFVSLAGIGAIAAAVMSSIDSALLSSASLFARNIYKNIISKRASEKEILLVVKVSILLFGLMGAALAMTTSSVYVFWMLSGDVMYSVVCAQLICVLFLPGKVNGYGALAGLVVGLLLRILVGEPLLGVSGLMPLPWDSLNDDGHLLHVFPFRTSIMLVSLATILVVSRFVTCLFLKGLLPDNWDVYGLGQKRMVSMKDMVDKDPTEKIGLNTRQLYPSPHASKEDMSSLQWPGVPSCR</sequence>
<feature type="transmembrane region" description="Helical" evidence="15">
    <location>
        <begin position="381"/>
        <end position="401"/>
    </location>
</feature>
<dbReference type="PROSITE" id="PS50283">
    <property type="entry name" value="NA_SOLUT_SYMP_3"/>
    <property type="match status" value="1"/>
</dbReference>
<feature type="transmembrane region" description="Helical" evidence="15">
    <location>
        <begin position="335"/>
        <end position="360"/>
    </location>
</feature>
<dbReference type="PANTHER" id="PTHR45897:SF5">
    <property type="entry name" value="HIGH AFFINITY CHOLINE TRANSPORTER 1"/>
    <property type="match status" value="1"/>
</dbReference>
<name>A0AAN8QCE0_9TELE</name>
<feature type="transmembrane region" description="Helical" evidence="15">
    <location>
        <begin position="278"/>
        <end position="300"/>
    </location>
</feature>
<evidence type="ECO:0000313" key="17">
    <source>
        <dbReference type="Proteomes" id="UP001356427"/>
    </source>
</evidence>
<evidence type="ECO:0000256" key="9">
    <source>
        <dbReference type="ARBA" id="ARBA00023065"/>
    </source>
</evidence>
<evidence type="ECO:0000256" key="14">
    <source>
        <dbReference type="SAM" id="MobiDB-lite"/>
    </source>
</evidence>
<evidence type="ECO:0000256" key="5">
    <source>
        <dbReference type="ARBA" id="ARBA00022847"/>
    </source>
</evidence>
<accession>A0AAN8QCE0</accession>
<feature type="transmembrane region" description="Helical" evidence="15">
    <location>
        <begin position="193"/>
        <end position="211"/>
    </location>
</feature>
<proteinExistence type="inferred from homology"/>
<dbReference type="InterPro" id="IPR001734">
    <property type="entry name" value="Na/solute_symporter"/>
</dbReference>
<feature type="region of interest" description="Disordered" evidence="14">
    <location>
        <begin position="549"/>
        <end position="571"/>
    </location>
</feature>
<evidence type="ECO:0000256" key="3">
    <source>
        <dbReference type="ARBA" id="ARBA00022448"/>
    </source>
</evidence>
<protein>
    <submittedName>
        <fullName evidence="16">Uncharacterized protein</fullName>
    </submittedName>
</protein>
<evidence type="ECO:0000256" key="4">
    <source>
        <dbReference type="ARBA" id="ARBA00022692"/>
    </source>
</evidence>
<evidence type="ECO:0000256" key="8">
    <source>
        <dbReference type="ARBA" id="ARBA00023053"/>
    </source>
</evidence>
<keyword evidence="4 15" id="KW-0812">Transmembrane</keyword>
<keyword evidence="12" id="KW-0739">Sodium transport</keyword>